<evidence type="ECO:0000313" key="4">
    <source>
        <dbReference type="EMBL" id="SDW76855.1"/>
    </source>
</evidence>
<dbReference type="Gene3D" id="1.20.120.710">
    <property type="entry name" value="Haloacid dehalogenase hydrolase-like domain"/>
    <property type="match status" value="1"/>
</dbReference>
<evidence type="ECO:0000256" key="2">
    <source>
        <dbReference type="ARBA" id="ARBA00022801"/>
    </source>
</evidence>
<evidence type="ECO:0000313" key="5">
    <source>
        <dbReference type="Proteomes" id="UP000199529"/>
    </source>
</evidence>
<name>A0A1H2W8K7_9PSEU</name>
<dbReference type="SFLD" id="SFLDG01129">
    <property type="entry name" value="C1.5:_HAD__Beta-PGM__Phosphata"/>
    <property type="match status" value="1"/>
</dbReference>
<proteinExistence type="predicted"/>
<dbReference type="InterPro" id="IPR036412">
    <property type="entry name" value="HAD-like_sf"/>
</dbReference>
<keyword evidence="5" id="KW-1185">Reference proteome</keyword>
<dbReference type="Proteomes" id="UP000199529">
    <property type="component" value="Unassembled WGS sequence"/>
</dbReference>
<dbReference type="AlphaFoldDB" id="A0A1H2W8K7"/>
<comment type="cofactor">
    <cofactor evidence="1">
        <name>Mg(2+)</name>
        <dbReference type="ChEBI" id="CHEBI:18420"/>
    </cofactor>
</comment>
<dbReference type="PRINTS" id="PR00413">
    <property type="entry name" value="HADHALOGNASE"/>
</dbReference>
<dbReference type="Pfam" id="PF00702">
    <property type="entry name" value="Hydrolase"/>
    <property type="match status" value="1"/>
</dbReference>
<dbReference type="SFLD" id="SFLDS00003">
    <property type="entry name" value="Haloacid_Dehalogenase"/>
    <property type="match status" value="1"/>
</dbReference>
<dbReference type="PANTHER" id="PTHR46470">
    <property type="entry name" value="N-ACYLNEURAMINATE-9-PHOSPHATASE"/>
    <property type="match status" value="1"/>
</dbReference>
<dbReference type="OrthoDB" id="9810501at2"/>
<dbReference type="STRING" id="418495.SAMN05216215_100585"/>
<sequence length="257" mass="27998">MTSAPETPTTHELGQIKAVCLDFDDTLLDSGRAARHSLRELVGSDRAWPVWQRTTDQHYARYVTNEVDFDVMCVERTQAFFAAFGEKLDTAEAARRETLRMAAMQRAWALYDDAWPCLDWLRASGLRLAVITNAPSAYQRKKIAAVGLADAFDELIISAEAGVAKPDPRIFHAACDALGLRPEEVAHVGDKLDIDALGAARAGLHGIWLNRGGNQGPAANVPTITGLHQLPEFLVADLPAVPAPAQPPRRTAELVGR</sequence>
<keyword evidence="3" id="KW-0460">Magnesium</keyword>
<reference evidence="5" key="1">
    <citation type="submission" date="2016-10" db="EMBL/GenBank/DDBJ databases">
        <authorList>
            <person name="Varghese N."/>
            <person name="Submissions S."/>
        </authorList>
    </citation>
    <scope>NUCLEOTIDE SEQUENCE [LARGE SCALE GENOMIC DNA]</scope>
    <source>
        <strain evidence="5">CGMCC 4.3530</strain>
    </source>
</reference>
<dbReference type="InterPro" id="IPR023214">
    <property type="entry name" value="HAD_sf"/>
</dbReference>
<dbReference type="NCBIfam" id="TIGR01549">
    <property type="entry name" value="HAD-SF-IA-v1"/>
    <property type="match status" value="1"/>
</dbReference>
<dbReference type="NCBIfam" id="TIGR01509">
    <property type="entry name" value="HAD-SF-IA-v3"/>
    <property type="match status" value="1"/>
</dbReference>
<evidence type="ECO:0000256" key="1">
    <source>
        <dbReference type="ARBA" id="ARBA00001946"/>
    </source>
</evidence>
<dbReference type="PANTHER" id="PTHR46470:SF4">
    <property type="entry name" value="5-AMINO-6-(5-PHOSPHO-D-RIBITYLAMINO)URACIL PHOSPHATASE YIGB"/>
    <property type="match status" value="1"/>
</dbReference>
<gene>
    <name evidence="4" type="ORF">SAMN05216215_100585</name>
</gene>
<dbReference type="InterPro" id="IPR051400">
    <property type="entry name" value="HAD-like_hydrolase"/>
</dbReference>
<dbReference type="GO" id="GO:0044281">
    <property type="term" value="P:small molecule metabolic process"/>
    <property type="evidence" value="ECO:0007669"/>
    <property type="project" value="UniProtKB-ARBA"/>
</dbReference>
<dbReference type="EMBL" id="FNOK01000005">
    <property type="protein sequence ID" value="SDW76855.1"/>
    <property type="molecule type" value="Genomic_DNA"/>
</dbReference>
<keyword evidence="2 4" id="KW-0378">Hydrolase</keyword>
<accession>A0A1H2W8K7</accession>
<dbReference type="InterPro" id="IPR006439">
    <property type="entry name" value="HAD-SF_hydro_IA"/>
</dbReference>
<dbReference type="RefSeq" id="WP_093262602.1">
    <property type="nucleotide sequence ID" value="NZ_FNOK01000005.1"/>
</dbReference>
<dbReference type="Gene3D" id="3.40.50.1000">
    <property type="entry name" value="HAD superfamily/HAD-like"/>
    <property type="match status" value="1"/>
</dbReference>
<organism evidence="4 5">
    <name type="scientific">Saccharopolyspora shandongensis</name>
    <dbReference type="NCBI Taxonomy" id="418495"/>
    <lineage>
        <taxon>Bacteria</taxon>
        <taxon>Bacillati</taxon>
        <taxon>Actinomycetota</taxon>
        <taxon>Actinomycetes</taxon>
        <taxon>Pseudonocardiales</taxon>
        <taxon>Pseudonocardiaceae</taxon>
        <taxon>Saccharopolyspora</taxon>
    </lineage>
</organism>
<dbReference type="GO" id="GO:0016787">
    <property type="term" value="F:hydrolase activity"/>
    <property type="evidence" value="ECO:0007669"/>
    <property type="project" value="UniProtKB-KW"/>
</dbReference>
<evidence type="ECO:0000256" key="3">
    <source>
        <dbReference type="ARBA" id="ARBA00022842"/>
    </source>
</evidence>
<protein>
    <submittedName>
        <fullName evidence="4">Putative hydrolase of the HAD superfamily</fullName>
    </submittedName>
</protein>
<dbReference type="SUPFAM" id="SSF56784">
    <property type="entry name" value="HAD-like"/>
    <property type="match status" value="1"/>
</dbReference>